<dbReference type="InterPro" id="IPR004012">
    <property type="entry name" value="Run_dom"/>
</dbReference>
<dbReference type="PANTHER" id="PTHR46556">
    <property type="entry name" value="PLECKSTRIN HOMOLOGY DOMAIN-CONTAINING FAMILY M MEMBER 2"/>
    <property type="match status" value="1"/>
</dbReference>
<feature type="compositionally biased region" description="Low complexity" evidence="1">
    <location>
        <begin position="429"/>
        <end position="438"/>
    </location>
</feature>
<dbReference type="AlphaFoldDB" id="A0AAD7Z4G3"/>
<keyword evidence="4" id="KW-1185">Reference proteome</keyword>
<dbReference type="CDD" id="cd17680">
    <property type="entry name" value="RUN_PLEKHM2"/>
    <property type="match status" value="1"/>
</dbReference>
<dbReference type="SMART" id="SM00593">
    <property type="entry name" value="RUN"/>
    <property type="match status" value="1"/>
</dbReference>
<evidence type="ECO:0000256" key="1">
    <source>
        <dbReference type="SAM" id="MobiDB-lite"/>
    </source>
</evidence>
<name>A0AAD7Z4G3_DIPPU</name>
<dbReference type="Gene3D" id="1.20.58.900">
    <property type="match status" value="1"/>
</dbReference>
<feature type="compositionally biased region" description="Polar residues" evidence="1">
    <location>
        <begin position="451"/>
        <end position="464"/>
    </location>
</feature>
<dbReference type="Proteomes" id="UP001233999">
    <property type="component" value="Unassembled WGS sequence"/>
</dbReference>
<reference evidence="3" key="2">
    <citation type="submission" date="2023-05" db="EMBL/GenBank/DDBJ databases">
        <authorList>
            <person name="Fouks B."/>
        </authorList>
    </citation>
    <scope>NUCLEOTIDE SEQUENCE</scope>
    <source>
        <strain evidence="3">Stay&amp;Tobe</strain>
        <tissue evidence="3">Testes</tissue>
    </source>
</reference>
<dbReference type="EMBL" id="JASPKZ010010657">
    <property type="protein sequence ID" value="KAJ9574025.1"/>
    <property type="molecule type" value="Genomic_DNA"/>
</dbReference>
<proteinExistence type="predicted"/>
<dbReference type="InterPro" id="IPR047327">
    <property type="entry name" value="RUN_PLEKHM2"/>
</dbReference>
<dbReference type="GO" id="GO:0010008">
    <property type="term" value="C:endosome membrane"/>
    <property type="evidence" value="ECO:0007669"/>
    <property type="project" value="TreeGrafter"/>
</dbReference>
<dbReference type="GO" id="GO:0032880">
    <property type="term" value="P:regulation of protein localization"/>
    <property type="evidence" value="ECO:0007669"/>
    <property type="project" value="TreeGrafter"/>
</dbReference>
<gene>
    <name evidence="3" type="ORF">L9F63_008551</name>
</gene>
<dbReference type="GO" id="GO:0032418">
    <property type="term" value="P:lysosome localization"/>
    <property type="evidence" value="ECO:0007669"/>
    <property type="project" value="TreeGrafter"/>
</dbReference>
<dbReference type="InterPro" id="IPR053015">
    <property type="entry name" value="PH_domain-containing_M2"/>
</dbReference>
<sequence>MEIHDEKNGVKGRILDDLGKSIKLIQRYAVCGYEGVVVIGNDSWLVQSLCHLLDLILRHGLRDQHRGYWPIVRELSHSDTLHIIQNLKSVTTSLGKGRAWLYHTLTEGSLQSYLYCVCHDLKILHRYYVAQAILRDTSRTQQLFTLLAGLEQVQFNLDPDVAYLDMAAYQQHHSEVSADLLPSCGDPSRMTSSITSSLASPVDSGVALLDSDADATSVSEATINETDTLSLRDDKEDDSTFNEMEDNRINHELQSLEACASEETGDRGCDCAKDDIPVAQAAAVRSVMTASDIANQNINEDTPTNSFVESKNRLNILEDEKGCVNKAKKCESEDIVYRRQRSKKKRNSAVDGSGDPAARVKRVSFHEDFINESDLNKKGGSEFSVSFLPPNSVIKRDAVKGRYSWCGEGDAPFVRKKNENDTKSDVYLSSSSTLTSSSNDTICPENCKKVSGSSNARGSETSQAPPVAERGTPEGQEDPPNSASNLYLNRKLSSAGLIPEAMHRLSGSLKMLPSFDWSSDNESIPASDTEFVCSRTGHLISSSFNENCLMDRFTSCSSLVEVSASKRRNRMPLGLLPSRDVASKTSLFNKFMKSITERKFVKRKPKVMLRPSRSLYITWNRKLNHMEMMENFRLELDAHMAVTCSVTTISTELEKTLQTQVSWILKKCCIRCLK</sequence>
<evidence type="ECO:0000313" key="4">
    <source>
        <dbReference type="Proteomes" id="UP001233999"/>
    </source>
</evidence>
<dbReference type="InterPro" id="IPR037213">
    <property type="entry name" value="Run_dom_sf"/>
</dbReference>
<comment type="caution">
    <text evidence="3">The sequence shown here is derived from an EMBL/GenBank/DDBJ whole genome shotgun (WGS) entry which is preliminary data.</text>
</comment>
<dbReference type="SUPFAM" id="SSF140741">
    <property type="entry name" value="RUN domain-like"/>
    <property type="match status" value="1"/>
</dbReference>
<reference evidence="3" key="1">
    <citation type="journal article" date="2023" name="IScience">
        <title>Live-bearing cockroach genome reveals convergent evolutionary mechanisms linked to viviparity in insects and beyond.</title>
        <authorList>
            <person name="Fouks B."/>
            <person name="Harrison M.C."/>
            <person name="Mikhailova A.A."/>
            <person name="Marchal E."/>
            <person name="English S."/>
            <person name="Carruthers M."/>
            <person name="Jennings E.C."/>
            <person name="Chiamaka E.L."/>
            <person name="Frigard R.A."/>
            <person name="Pippel M."/>
            <person name="Attardo G.M."/>
            <person name="Benoit J.B."/>
            <person name="Bornberg-Bauer E."/>
            <person name="Tobe S.S."/>
        </authorList>
    </citation>
    <scope>NUCLEOTIDE SEQUENCE</scope>
    <source>
        <strain evidence="3">Stay&amp;Tobe</strain>
    </source>
</reference>
<evidence type="ECO:0000259" key="2">
    <source>
        <dbReference type="PROSITE" id="PS50826"/>
    </source>
</evidence>
<accession>A0AAD7Z4G3</accession>
<organism evidence="3 4">
    <name type="scientific">Diploptera punctata</name>
    <name type="common">Pacific beetle cockroach</name>
    <dbReference type="NCBI Taxonomy" id="6984"/>
    <lineage>
        <taxon>Eukaryota</taxon>
        <taxon>Metazoa</taxon>
        <taxon>Ecdysozoa</taxon>
        <taxon>Arthropoda</taxon>
        <taxon>Hexapoda</taxon>
        <taxon>Insecta</taxon>
        <taxon>Pterygota</taxon>
        <taxon>Neoptera</taxon>
        <taxon>Polyneoptera</taxon>
        <taxon>Dictyoptera</taxon>
        <taxon>Blattodea</taxon>
        <taxon>Blaberoidea</taxon>
        <taxon>Blaberidae</taxon>
        <taxon>Diplopterinae</taxon>
        <taxon>Diploptera</taxon>
    </lineage>
</organism>
<dbReference type="PANTHER" id="PTHR46556:SF1">
    <property type="entry name" value="PLECKSTRIN HOMOLOGY DOMAIN-CONTAINING FAMILY M MEMBER 2"/>
    <property type="match status" value="1"/>
</dbReference>
<protein>
    <recommendedName>
        <fullName evidence="2">RUN domain-containing protein</fullName>
    </recommendedName>
</protein>
<dbReference type="PROSITE" id="PS50826">
    <property type="entry name" value="RUN"/>
    <property type="match status" value="1"/>
</dbReference>
<dbReference type="GO" id="GO:0007030">
    <property type="term" value="P:Golgi organization"/>
    <property type="evidence" value="ECO:0007669"/>
    <property type="project" value="TreeGrafter"/>
</dbReference>
<evidence type="ECO:0000313" key="3">
    <source>
        <dbReference type="EMBL" id="KAJ9574025.1"/>
    </source>
</evidence>
<feature type="domain" description="RUN" evidence="2">
    <location>
        <begin position="40"/>
        <end position="162"/>
    </location>
</feature>
<dbReference type="Pfam" id="PF02759">
    <property type="entry name" value="RUN"/>
    <property type="match status" value="1"/>
</dbReference>
<dbReference type="GO" id="GO:0019894">
    <property type="term" value="F:kinesin binding"/>
    <property type="evidence" value="ECO:0007669"/>
    <property type="project" value="TreeGrafter"/>
</dbReference>
<feature type="region of interest" description="Disordered" evidence="1">
    <location>
        <begin position="429"/>
        <end position="485"/>
    </location>
</feature>